<feature type="compositionally biased region" description="Polar residues" evidence="1">
    <location>
        <begin position="7"/>
        <end position="23"/>
    </location>
</feature>
<accession>A0ABP0B9M3</accession>
<comment type="caution">
    <text evidence="2">The sequence shown here is derived from an EMBL/GenBank/DDBJ whole genome shotgun (WGS) entry which is preliminary data.</text>
</comment>
<dbReference type="Proteomes" id="UP001642406">
    <property type="component" value="Unassembled WGS sequence"/>
</dbReference>
<evidence type="ECO:0000313" key="3">
    <source>
        <dbReference type="Proteomes" id="UP001642406"/>
    </source>
</evidence>
<dbReference type="EMBL" id="CAWUHC010000017">
    <property type="protein sequence ID" value="CAK7216210.1"/>
    <property type="molecule type" value="Genomic_DNA"/>
</dbReference>
<reference evidence="2 3" key="1">
    <citation type="submission" date="2024-01" db="EMBL/GenBank/DDBJ databases">
        <authorList>
            <person name="Allen C."/>
            <person name="Tagirdzhanova G."/>
        </authorList>
    </citation>
    <scope>NUCLEOTIDE SEQUENCE [LARGE SCALE GENOMIC DNA]</scope>
</reference>
<gene>
    <name evidence="2" type="ORF">SBRCBS47491_002744</name>
</gene>
<proteinExistence type="predicted"/>
<feature type="region of interest" description="Disordered" evidence="1">
    <location>
        <begin position="1"/>
        <end position="79"/>
    </location>
</feature>
<feature type="region of interest" description="Disordered" evidence="1">
    <location>
        <begin position="247"/>
        <end position="269"/>
    </location>
</feature>
<evidence type="ECO:0000313" key="2">
    <source>
        <dbReference type="EMBL" id="CAK7216210.1"/>
    </source>
</evidence>
<keyword evidence="3" id="KW-1185">Reference proteome</keyword>
<name>A0ABP0B9M3_9PEZI</name>
<feature type="compositionally biased region" description="Basic residues" evidence="1">
    <location>
        <begin position="34"/>
        <end position="52"/>
    </location>
</feature>
<organism evidence="2 3">
    <name type="scientific">Sporothrix bragantina</name>
    <dbReference type="NCBI Taxonomy" id="671064"/>
    <lineage>
        <taxon>Eukaryota</taxon>
        <taxon>Fungi</taxon>
        <taxon>Dikarya</taxon>
        <taxon>Ascomycota</taxon>
        <taxon>Pezizomycotina</taxon>
        <taxon>Sordariomycetes</taxon>
        <taxon>Sordariomycetidae</taxon>
        <taxon>Ophiostomatales</taxon>
        <taxon>Ophiostomataceae</taxon>
        <taxon>Sporothrix</taxon>
    </lineage>
</organism>
<evidence type="ECO:0000256" key="1">
    <source>
        <dbReference type="SAM" id="MobiDB-lite"/>
    </source>
</evidence>
<protein>
    <submittedName>
        <fullName evidence="2">Uncharacterized protein</fullName>
    </submittedName>
</protein>
<sequence>MRLPNNLRVQTDFGSYNNSQAGPSSRYDQEYERHRSHGHDHGHKHNRRHKHRDERNDRDRHTRHYRLHTPPPVTKGPALPEHMVKHYKLVADKMRSGRHPPMPTYLVGLLSTDKFTQERARSILRGVTCDLMDSLVVLVDKEATRGGERPVDLFKTIEKHFDLQEGQVFKLWAFDSIHDRMPREIKTLRDVLKFIKDRLWAAESLGVASHEHVDPLGELICHFVVETGECHPRLFDVTYEDDEGEEAELKEVKEVECQGDKSKSDTLMS</sequence>